<reference evidence="3" key="1">
    <citation type="submission" date="2023-07" db="EMBL/GenBank/DDBJ databases">
        <title>Chromosome-level genome assembly of Artemia franciscana.</title>
        <authorList>
            <person name="Jo E."/>
        </authorList>
    </citation>
    <scope>NUCLEOTIDE SEQUENCE</scope>
    <source>
        <tissue evidence="3">Whole body</tissue>
    </source>
</reference>
<gene>
    <name evidence="3" type="ORF">QYM36_012434</name>
</gene>
<evidence type="ECO:0000313" key="4">
    <source>
        <dbReference type="Proteomes" id="UP001187531"/>
    </source>
</evidence>
<keyword evidence="4" id="KW-1185">Reference proteome</keyword>
<dbReference type="Proteomes" id="UP001187531">
    <property type="component" value="Unassembled WGS sequence"/>
</dbReference>
<sequence>MAVFNSGRLLQVFFIILLVLPKVGDDAPLMKDPDYERCMEGVNEEGLIVFKCMDGDDKDMAIDDLTTTYTPFATILDQKEDIGKLSDEEDKDCFDSEEDDEITQLSYDRS</sequence>
<protein>
    <submittedName>
        <fullName evidence="3">Uncharacterized protein</fullName>
    </submittedName>
</protein>
<keyword evidence="2" id="KW-0732">Signal</keyword>
<evidence type="ECO:0000256" key="2">
    <source>
        <dbReference type="SAM" id="SignalP"/>
    </source>
</evidence>
<feature type="compositionally biased region" description="Acidic residues" evidence="1">
    <location>
        <begin position="87"/>
        <end position="102"/>
    </location>
</feature>
<feature type="region of interest" description="Disordered" evidence="1">
    <location>
        <begin position="87"/>
        <end position="110"/>
    </location>
</feature>
<organism evidence="3 4">
    <name type="scientific">Artemia franciscana</name>
    <name type="common">Brine shrimp</name>
    <name type="synonym">Artemia sanfranciscana</name>
    <dbReference type="NCBI Taxonomy" id="6661"/>
    <lineage>
        <taxon>Eukaryota</taxon>
        <taxon>Metazoa</taxon>
        <taxon>Ecdysozoa</taxon>
        <taxon>Arthropoda</taxon>
        <taxon>Crustacea</taxon>
        <taxon>Branchiopoda</taxon>
        <taxon>Anostraca</taxon>
        <taxon>Artemiidae</taxon>
        <taxon>Artemia</taxon>
    </lineage>
</organism>
<dbReference type="AlphaFoldDB" id="A0AA88HFX4"/>
<proteinExistence type="predicted"/>
<evidence type="ECO:0000313" key="3">
    <source>
        <dbReference type="EMBL" id="KAK2711250.1"/>
    </source>
</evidence>
<feature type="signal peptide" evidence="2">
    <location>
        <begin position="1"/>
        <end position="26"/>
    </location>
</feature>
<feature type="chain" id="PRO_5041737853" evidence="2">
    <location>
        <begin position="27"/>
        <end position="110"/>
    </location>
</feature>
<dbReference type="EMBL" id="JAVRJZ010000016">
    <property type="protein sequence ID" value="KAK2711250.1"/>
    <property type="molecule type" value="Genomic_DNA"/>
</dbReference>
<evidence type="ECO:0000256" key="1">
    <source>
        <dbReference type="SAM" id="MobiDB-lite"/>
    </source>
</evidence>
<comment type="caution">
    <text evidence="3">The sequence shown here is derived from an EMBL/GenBank/DDBJ whole genome shotgun (WGS) entry which is preliminary data.</text>
</comment>
<accession>A0AA88HFX4</accession>
<name>A0AA88HFX4_ARTSF</name>